<comment type="cofactor">
    <cofactor evidence="1 9">
        <name>heme</name>
        <dbReference type="ChEBI" id="CHEBI:30413"/>
    </cofactor>
</comment>
<keyword evidence="3 9" id="KW-0349">Heme</keyword>
<comment type="caution">
    <text evidence="11">The sequence shown here is derived from an EMBL/GenBank/DDBJ whole genome shotgun (WGS) entry which is preliminary data.</text>
</comment>
<dbReference type="GO" id="GO:0004497">
    <property type="term" value="F:monooxygenase activity"/>
    <property type="evidence" value="ECO:0007669"/>
    <property type="project" value="UniProtKB-KW"/>
</dbReference>
<evidence type="ECO:0000256" key="3">
    <source>
        <dbReference type="ARBA" id="ARBA00022617"/>
    </source>
</evidence>
<dbReference type="InterPro" id="IPR001128">
    <property type="entry name" value="Cyt_P450"/>
</dbReference>
<dbReference type="GO" id="GO:0009403">
    <property type="term" value="P:toxin biosynthetic process"/>
    <property type="evidence" value="ECO:0007669"/>
    <property type="project" value="UniProtKB-ARBA"/>
</dbReference>
<evidence type="ECO:0000313" key="11">
    <source>
        <dbReference type="EMBL" id="KAJ8058514.1"/>
    </source>
</evidence>
<dbReference type="OrthoDB" id="1470350at2759"/>
<evidence type="ECO:0000256" key="10">
    <source>
        <dbReference type="SAM" id="Phobius"/>
    </source>
</evidence>
<dbReference type="PANTHER" id="PTHR24305">
    <property type="entry name" value="CYTOCHROME P450"/>
    <property type="match status" value="1"/>
</dbReference>
<evidence type="ECO:0000313" key="12">
    <source>
        <dbReference type="Proteomes" id="UP001152300"/>
    </source>
</evidence>
<evidence type="ECO:0008006" key="13">
    <source>
        <dbReference type="Google" id="ProtNLM"/>
    </source>
</evidence>
<protein>
    <recommendedName>
        <fullName evidence="13">Cytochrome P450 monooxygenase</fullName>
    </recommendedName>
</protein>
<evidence type="ECO:0000256" key="7">
    <source>
        <dbReference type="ARBA" id="ARBA00023026"/>
    </source>
</evidence>
<name>A0A9X0A941_9HELO</name>
<keyword evidence="8" id="KW-0503">Monooxygenase</keyword>
<dbReference type="GO" id="GO:0005506">
    <property type="term" value="F:iron ion binding"/>
    <property type="evidence" value="ECO:0007669"/>
    <property type="project" value="InterPro"/>
</dbReference>
<evidence type="ECO:0000256" key="1">
    <source>
        <dbReference type="ARBA" id="ARBA00001971"/>
    </source>
</evidence>
<evidence type="ECO:0000256" key="2">
    <source>
        <dbReference type="ARBA" id="ARBA00010617"/>
    </source>
</evidence>
<dbReference type="SUPFAM" id="SSF48264">
    <property type="entry name" value="Cytochrome P450"/>
    <property type="match status" value="1"/>
</dbReference>
<feature type="binding site" description="axial binding residue" evidence="9">
    <location>
        <position position="457"/>
    </location>
    <ligand>
        <name>heme</name>
        <dbReference type="ChEBI" id="CHEBI:30413"/>
    </ligand>
    <ligandPart>
        <name>Fe</name>
        <dbReference type="ChEBI" id="CHEBI:18248"/>
    </ligandPart>
</feature>
<keyword evidence="5" id="KW-0560">Oxidoreductase</keyword>
<keyword evidence="4 9" id="KW-0479">Metal-binding</keyword>
<keyword evidence="12" id="KW-1185">Reference proteome</keyword>
<dbReference type="InterPro" id="IPR050121">
    <property type="entry name" value="Cytochrome_P450_monoxygenase"/>
</dbReference>
<dbReference type="GO" id="GO:0020037">
    <property type="term" value="F:heme binding"/>
    <property type="evidence" value="ECO:0007669"/>
    <property type="project" value="InterPro"/>
</dbReference>
<keyword evidence="6 9" id="KW-0408">Iron</keyword>
<evidence type="ECO:0000256" key="4">
    <source>
        <dbReference type="ARBA" id="ARBA00022723"/>
    </source>
</evidence>
<dbReference type="FunFam" id="1.10.630.10:FF:000047">
    <property type="entry name" value="Cytochrome P450 monooxygenase"/>
    <property type="match status" value="1"/>
</dbReference>
<dbReference type="AlphaFoldDB" id="A0A9X0A941"/>
<dbReference type="Pfam" id="PF00067">
    <property type="entry name" value="p450"/>
    <property type="match status" value="1"/>
</dbReference>
<dbReference type="Proteomes" id="UP001152300">
    <property type="component" value="Unassembled WGS sequence"/>
</dbReference>
<evidence type="ECO:0000256" key="5">
    <source>
        <dbReference type="ARBA" id="ARBA00023002"/>
    </source>
</evidence>
<keyword evidence="7" id="KW-0843">Virulence</keyword>
<evidence type="ECO:0000256" key="8">
    <source>
        <dbReference type="ARBA" id="ARBA00023033"/>
    </source>
</evidence>
<proteinExistence type="inferred from homology"/>
<gene>
    <name evidence="11" type="ORF">OCU04_012698</name>
</gene>
<dbReference type="InterPro" id="IPR002401">
    <property type="entry name" value="Cyt_P450_E_grp-I"/>
</dbReference>
<dbReference type="PANTHER" id="PTHR24305:SF210">
    <property type="entry name" value="CYTOCHROME P450 MONOOXYGENASE ASQL-RELATED"/>
    <property type="match status" value="1"/>
</dbReference>
<feature type="transmembrane region" description="Helical" evidence="10">
    <location>
        <begin position="7"/>
        <end position="28"/>
    </location>
</feature>
<dbReference type="PRINTS" id="PR00385">
    <property type="entry name" value="P450"/>
</dbReference>
<sequence length="513" mass="58344">MYSIGNAVAAAAVVSSFYLLSYCIYNIFFHPLKSFPGPKLWAACRIPMTYYRIKGVLPWKIKELHDQYGDVVRIAPHILEYNTSEAFEDIYGFVKGHHKKNFEKDLTERGIAPSEPIHIATASGEHHRRLRRVQTHAFSDKALTAQEPIIQQYARQFISGLIKFSSLTSDNSINIGQWYNFATFDLIGDLAFGESFNCVETGKMHPWIELIFKTLSVDPIVNELLHYPFFSYFSKFLLPNSMLGAFNDHRKLAAAKTERRMNSVQDRPDFMSFILKHNNTDKGMTLDEIRENASVLILAGSETTATLLNGVTYFLLQNPTILQNLALEIRSTFKNQKDLTIHAFAGCKYLLAVLDEGLRMYPPVPSTLPRLVPEGGGIVDGKFVPAGYTVGVNYWSAHYSGKNFHLPEEFHPERWLSVEDVEELKTAFPDMKLTDPKIFENDDRKAKQPFSLGPANCIGKNLAYAEMRVLLGNVIWHFDLEEGEGSSTWLERNKMFVGWLKPGLWVKLKKVNV</sequence>
<accession>A0A9X0A941</accession>
<dbReference type="Gene3D" id="1.10.630.10">
    <property type="entry name" value="Cytochrome P450"/>
    <property type="match status" value="1"/>
</dbReference>
<keyword evidence="10" id="KW-1133">Transmembrane helix</keyword>
<keyword evidence="10" id="KW-0472">Membrane</keyword>
<dbReference type="InterPro" id="IPR036396">
    <property type="entry name" value="Cyt_P450_sf"/>
</dbReference>
<dbReference type="EMBL" id="JAPEIS010000016">
    <property type="protein sequence ID" value="KAJ8058514.1"/>
    <property type="molecule type" value="Genomic_DNA"/>
</dbReference>
<dbReference type="PRINTS" id="PR00463">
    <property type="entry name" value="EP450I"/>
</dbReference>
<dbReference type="GO" id="GO:0016705">
    <property type="term" value="F:oxidoreductase activity, acting on paired donors, with incorporation or reduction of molecular oxygen"/>
    <property type="evidence" value="ECO:0007669"/>
    <property type="project" value="InterPro"/>
</dbReference>
<reference evidence="11" key="1">
    <citation type="submission" date="2022-11" db="EMBL/GenBank/DDBJ databases">
        <title>Genome Resource of Sclerotinia nivalis Strain SnTB1, a Plant Pathogen Isolated from American Ginseng.</title>
        <authorList>
            <person name="Fan S."/>
        </authorList>
    </citation>
    <scope>NUCLEOTIDE SEQUENCE</scope>
    <source>
        <strain evidence="11">SnTB1</strain>
    </source>
</reference>
<organism evidence="11 12">
    <name type="scientific">Sclerotinia nivalis</name>
    <dbReference type="NCBI Taxonomy" id="352851"/>
    <lineage>
        <taxon>Eukaryota</taxon>
        <taxon>Fungi</taxon>
        <taxon>Dikarya</taxon>
        <taxon>Ascomycota</taxon>
        <taxon>Pezizomycotina</taxon>
        <taxon>Leotiomycetes</taxon>
        <taxon>Helotiales</taxon>
        <taxon>Sclerotiniaceae</taxon>
        <taxon>Sclerotinia</taxon>
    </lineage>
</organism>
<comment type="similarity">
    <text evidence="2">Belongs to the cytochrome P450 family.</text>
</comment>
<evidence type="ECO:0000256" key="9">
    <source>
        <dbReference type="PIRSR" id="PIRSR602401-1"/>
    </source>
</evidence>
<keyword evidence="10" id="KW-0812">Transmembrane</keyword>
<dbReference type="CDD" id="cd11058">
    <property type="entry name" value="CYP60B-like"/>
    <property type="match status" value="1"/>
</dbReference>
<evidence type="ECO:0000256" key="6">
    <source>
        <dbReference type="ARBA" id="ARBA00023004"/>
    </source>
</evidence>